<proteinExistence type="predicted"/>
<evidence type="ECO:0000313" key="2">
    <source>
        <dbReference type="EMBL" id="KAH7115209.1"/>
    </source>
</evidence>
<dbReference type="Proteomes" id="UP000700596">
    <property type="component" value="Unassembled WGS sequence"/>
</dbReference>
<keyword evidence="1" id="KW-0472">Membrane</keyword>
<keyword evidence="1" id="KW-0812">Transmembrane</keyword>
<sequence length="161" mass="18249">MPKQGCLTDAEAPKYNCTSVLYPGIGGVMIAIFAVLRCKEYCDDVPLGLIVKRKDTQRSWAEHCRRPSEICVAPFQLIPSRPILVTVDRFIDDHLKYILFELIIWCSGIFVKTTCVAGPTTSIGFSHHHEYLKYNCLFSYQLKVRINKQLLFLPTPGPTPT</sequence>
<keyword evidence="3" id="KW-1185">Reference proteome</keyword>
<comment type="caution">
    <text evidence="2">The sequence shown here is derived from an EMBL/GenBank/DDBJ whole genome shotgun (WGS) entry which is preliminary data.</text>
</comment>
<feature type="transmembrane region" description="Helical" evidence="1">
    <location>
        <begin position="20"/>
        <end position="36"/>
    </location>
</feature>
<organism evidence="2 3">
    <name type="scientific">Dendryphion nanum</name>
    <dbReference type="NCBI Taxonomy" id="256645"/>
    <lineage>
        <taxon>Eukaryota</taxon>
        <taxon>Fungi</taxon>
        <taxon>Dikarya</taxon>
        <taxon>Ascomycota</taxon>
        <taxon>Pezizomycotina</taxon>
        <taxon>Dothideomycetes</taxon>
        <taxon>Pleosporomycetidae</taxon>
        <taxon>Pleosporales</taxon>
        <taxon>Torulaceae</taxon>
        <taxon>Dendryphion</taxon>
    </lineage>
</organism>
<name>A0A9P9D9S8_9PLEO</name>
<accession>A0A9P9D9S8</accession>
<evidence type="ECO:0000256" key="1">
    <source>
        <dbReference type="SAM" id="Phobius"/>
    </source>
</evidence>
<reference evidence="2" key="1">
    <citation type="journal article" date="2021" name="Nat. Commun.">
        <title>Genetic determinants of endophytism in the Arabidopsis root mycobiome.</title>
        <authorList>
            <person name="Mesny F."/>
            <person name="Miyauchi S."/>
            <person name="Thiergart T."/>
            <person name="Pickel B."/>
            <person name="Atanasova L."/>
            <person name="Karlsson M."/>
            <person name="Huettel B."/>
            <person name="Barry K.W."/>
            <person name="Haridas S."/>
            <person name="Chen C."/>
            <person name="Bauer D."/>
            <person name="Andreopoulos W."/>
            <person name="Pangilinan J."/>
            <person name="LaButti K."/>
            <person name="Riley R."/>
            <person name="Lipzen A."/>
            <person name="Clum A."/>
            <person name="Drula E."/>
            <person name="Henrissat B."/>
            <person name="Kohler A."/>
            <person name="Grigoriev I.V."/>
            <person name="Martin F.M."/>
            <person name="Hacquard S."/>
        </authorList>
    </citation>
    <scope>NUCLEOTIDE SEQUENCE</scope>
    <source>
        <strain evidence="2">MPI-CAGE-CH-0243</strain>
    </source>
</reference>
<dbReference type="EMBL" id="JAGMWT010000016">
    <property type="protein sequence ID" value="KAH7115209.1"/>
    <property type="molecule type" value="Genomic_DNA"/>
</dbReference>
<protein>
    <submittedName>
        <fullName evidence="2">Uncharacterized protein</fullName>
    </submittedName>
</protein>
<evidence type="ECO:0000313" key="3">
    <source>
        <dbReference type="Proteomes" id="UP000700596"/>
    </source>
</evidence>
<keyword evidence="1" id="KW-1133">Transmembrane helix</keyword>
<gene>
    <name evidence="2" type="ORF">B0J11DRAFT_127029</name>
</gene>
<dbReference type="AlphaFoldDB" id="A0A9P9D9S8"/>